<dbReference type="AlphaFoldDB" id="C7XPL5"/>
<dbReference type="STRING" id="469604.HMPREF0946_00831"/>
<evidence type="ECO:0008006" key="4">
    <source>
        <dbReference type="Google" id="ProtNLM"/>
    </source>
</evidence>
<reference evidence="2 3" key="1">
    <citation type="submission" date="2013-08" db="EMBL/GenBank/DDBJ databases">
        <title>The Genome Sequence of Fusobacterium sp. 3_1_36A2.</title>
        <authorList>
            <consortium name="The Broad Institute Genome Sequencing Platform"/>
            <person name="Earl A."/>
            <person name="Ward D."/>
            <person name="Feldgarden M."/>
            <person name="Gevers D."/>
            <person name="Strauss J."/>
            <person name="White A."/>
            <person name="Allen-Vercoe E."/>
            <person name="Walker B."/>
            <person name="Young S.K."/>
            <person name="Zeng Q."/>
            <person name="Gargeya S."/>
            <person name="Fitzgerald M."/>
            <person name="Haas B."/>
            <person name="Abouelleil A."/>
            <person name="Alvarado L."/>
            <person name="Arachchi H.M."/>
            <person name="Berlin A.M."/>
            <person name="Chapman S.B."/>
            <person name="Goldberg J."/>
            <person name="Griggs A."/>
            <person name="Gujja S."/>
            <person name="Hansen M."/>
            <person name="Howarth C."/>
            <person name="Imamovic A."/>
            <person name="Larimer J."/>
            <person name="McCowen C."/>
            <person name="Montmayeur A."/>
            <person name="Murphy C."/>
            <person name="Neiman D."/>
            <person name="Pearson M."/>
            <person name="Priest M."/>
            <person name="Roberts A."/>
            <person name="Saif S."/>
            <person name="Shea T."/>
            <person name="Sisk P."/>
            <person name="Sykes S."/>
            <person name="Wortman J."/>
            <person name="Nusbaum C."/>
            <person name="Birren B."/>
        </authorList>
    </citation>
    <scope>NUCLEOTIDE SEQUENCE [LARGE SCALE GENOMIC DNA]</scope>
    <source>
        <strain evidence="2 3">3_1_36A2</strain>
    </source>
</reference>
<gene>
    <name evidence="2" type="ORF">HMPREF0946_00831</name>
</gene>
<accession>C7XPL5</accession>
<dbReference type="OrthoDB" id="89597at2"/>
<dbReference type="Proteomes" id="UP000016231">
    <property type="component" value="Chromosome"/>
</dbReference>
<sequence>MAKFYDVVNDYIERMEYLEQGINAETGEMSDDGTQLAIWTAELTQDLKDKSANVIAVVRNQELTIEALDNEIERLKAMKDSIKKKLDKFKTYIKSSMLVNNIEKIETPLGNIKFTKSTTTEIYDESLIDSRFIEVVTTEKISKEKIKAALKAGEEVQGARLVENKNLKIG</sequence>
<evidence type="ECO:0000256" key="1">
    <source>
        <dbReference type="SAM" id="Coils"/>
    </source>
</evidence>
<name>C7XPL5_FUSVC</name>
<dbReference type="HOGENOM" id="CLU_124446_0_1_0"/>
<dbReference type="EMBL" id="CP003700">
    <property type="protein sequence ID" value="EEU32758.1"/>
    <property type="molecule type" value="Genomic_DNA"/>
</dbReference>
<proteinExistence type="predicted"/>
<feature type="coiled-coil region" evidence="1">
    <location>
        <begin position="58"/>
        <end position="88"/>
    </location>
</feature>
<dbReference type="InterPro" id="IPR008840">
    <property type="entry name" value="Sipho_Gp157"/>
</dbReference>
<dbReference type="Pfam" id="PF05565">
    <property type="entry name" value="Sipho_Gp157"/>
    <property type="match status" value="1"/>
</dbReference>
<keyword evidence="1" id="KW-0175">Coiled coil</keyword>
<dbReference type="RefSeq" id="WP_008799695.1">
    <property type="nucleotide sequence ID" value="NC_022196.1"/>
</dbReference>
<organism evidence="2 3">
    <name type="scientific">Fusobacterium vincentii 3_1_36A2</name>
    <dbReference type="NCBI Taxonomy" id="469604"/>
    <lineage>
        <taxon>Bacteria</taxon>
        <taxon>Fusobacteriati</taxon>
        <taxon>Fusobacteriota</taxon>
        <taxon>Fusobacteriia</taxon>
        <taxon>Fusobacteriales</taxon>
        <taxon>Fusobacteriaceae</taxon>
        <taxon>Fusobacterium</taxon>
    </lineage>
</organism>
<evidence type="ECO:0000313" key="2">
    <source>
        <dbReference type="EMBL" id="EEU32758.1"/>
    </source>
</evidence>
<dbReference type="KEGG" id="fnc:HMPREF0946_00831"/>
<protein>
    <recommendedName>
        <fullName evidence="4">Siphovirus Gp157 family protein</fullName>
    </recommendedName>
</protein>
<evidence type="ECO:0000313" key="3">
    <source>
        <dbReference type="Proteomes" id="UP000016231"/>
    </source>
</evidence>